<feature type="active site" evidence="6">
    <location>
        <position position="443"/>
    </location>
</feature>
<organism evidence="11 12">
    <name type="scientific">[Myrmecia] bisecta</name>
    <dbReference type="NCBI Taxonomy" id="41462"/>
    <lineage>
        <taxon>Eukaryota</taxon>
        <taxon>Viridiplantae</taxon>
        <taxon>Chlorophyta</taxon>
        <taxon>core chlorophytes</taxon>
        <taxon>Trebouxiophyceae</taxon>
        <taxon>Trebouxiales</taxon>
        <taxon>Trebouxiaceae</taxon>
        <taxon>Myrmecia</taxon>
    </lineage>
</organism>
<evidence type="ECO:0000256" key="8">
    <source>
        <dbReference type="PIRSR" id="PIRSR601382-3"/>
    </source>
</evidence>
<evidence type="ECO:0000313" key="12">
    <source>
        <dbReference type="Proteomes" id="UP001489004"/>
    </source>
</evidence>
<dbReference type="GO" id="GO:0005783">
    <property type="term" value="C:endoplasmic reticulum"/>
    <property type="evidence" value="ECO:0007669"/>
    <property type="project" value="TreeGrafter"/>
</dbReference>
<dbReference type="GO" id="GO:0005975">
    <property type="term" value="P:carbohydrate metabolic process"/>
    <property type="evidence" value="ECO:0007669"/>
    <property type="project" value="InterPro"/>
</dbReference>
<comment type="cofactor">
    <cofactor evidence="1 7">
        <name>Ca(2+)</name>
        <dbReference type="ChEBI" id="CHEBI:29108"/>
    </cofactor>
</comment>
<feature type="binding site" evidence="7">
    <location>
        <position position="529"/>
    </location>
    <ligand>
        <name>Ca(2+)</name>
        <dbReference type="ChEBI" id="CHEBI:29108"/>
    </ligand>
</feature>
<keyword evidence="9" id="KW-0326">Glycosidase</keyword>
<dbReference type="InterPro" id="IPR001382">
    <property type="entry name" value="Glyco_hydro_47"/>
</dbReference>
<dbReference type="EC" id="3.2.1.-" evidence="9"/>
<evidence type="ECO:0000256" key="2">
    <source>
        <dbReference type="ARBA" id="ARBA00004922"/>
    </source>
</evidence>
<keyword evidence="12" id="KW-1185">Reference proteome</keyword>
<evidence type="ECO:0000256" key="9">
    <source>
        <dbReference type="RuleBase" id="RU361193"/>
    </source>
</evidence>
<dbReference type="GO" id="GO:0005509">
    <property type="term" value="F:calcium ion binding"/>
    <property type="evidence" value="ECO:0007669"/>
    <property type="project" value="InterPro"/>
</dbReference>
<dbReference type="GO" id="GO:0004571">
    <property type="term" value="F:mannosyl-oligosaccharide 1,2-alpha-mannosidase activity"/>
    <property type="evidence" value="ECO:0007669"/>
    <property type="project" value="InterPro"/>
</dbReference>
<feature type="disulfide bond" evidence="8">
    <location>
        <begin position="372"/>
        <end position="406"/>
    </location>
</feature>
<dbReference type="PANTHER" id="PTHR11742">
    <property type="entry name" value="MANNOSYL-OLIGOSACCHARIDE ALPHA-1,2-MANNOSIDASE-RELATED"/>
    <property type="match status" value="1"/>
</dbReference>
<evidence type="ECO:0000256" key="3">
    <source>
        <dbReference type="ARBA" id="ARBA00007658"/>
    </source>
</evidence>
<dbReference type="Pfam" id="PF01532">
    <property type="entry name" value="Glyco_hydro_47"/>
    <property type="match status" value="1"/>
</dbReference>
<dbReference type="PRINTS" id="PR00747">
    <property type="entry name" value="GLYHDRLASE47"/>
</dbReference>
<evidence type="ECO:0000256" key="5">
    <source>
        <dbReference type="ARBA" id="ARBA00023157"/>
    </source>
</evidence>
<evidence type="ECO:0000256" key="7">
    <source>
        <dbReference type="PIRSR" id="PIRSR601382-2"/>
    </source>
</evidence>
<feature type="active site" description="Proton donor" evidence="6">
    <location>
        <position position="172"/>
    </location>
</feature>
<dbReference type="GO" id="GO:0016020">
    <property type="term" value="C:membrane"/>
    <property type="evidence" value="ECO:0007669"/>
    <property type="project" value="InterPro"/>
</dbReference>
<comment type="pathway">
    <text evidence="2">Protein modification; protein glycosylation.</text>
</comment>
<evidence type="ECO:0000256" key="4">
    <source>
        <dbReference type="ARBA" id="ARBA00022801"/>
    </source>
</evidence>
<feature type="signal peptide" evidence="10">
    <location>
        <begin position="1"/>
        <end position="26"/>
    </location>
</feature>
<comment type="caution">
    <text evidence="11">The sequence shown here is derived from an EMBL/GenBank/DDBJ whole genome shotgun (WGS) entry which is preliminary data.</text>
</comment>
<dbReference type="Proteomes" id="UP001489004">
    <property type="component" value="Unassembled WGS sequence"/>
</dbReference>
<dbReference type="InterPro" id="IPR050749">
    <property type="entry name" value="Glycosyl_Hydrolase_47"/>
</dbReference>
<keyword evidence="4 9" id="KW-0378">Hydrolase</keyword>
<sequence>MARRALPPSSLALGLLLLSLAHHSSALRVVGQPSRRAVSAARPIHKPKLHTRSYTRLSATHQLRGHGQQHQPAVRAASMQQASGVDWAARQEAVREAIVHSWSAYEQYAWGHDTLQPLSKDGKDDLGGLGATIIDSLSTLWLVGLHQEFKRARDWVATSLRFDQPLQLSLFETNIRIVGGLLSAYDLSADAMFLAKAEELVALMLPNFDEGGVGLPRNDLLLGPLAKLPREPSGPDETVAVAEIGTLSLEFVALSQRTGNATYAQKALRITEVLRKKNPRLGMMPVWINRADGRVTSVSEFTVGGMGDSYFEYLLKTWLLSGKKEELLRDMWERSMDDVVHKLLRVSKRGLSYVGQLMQGGVHHPKMGHLACYLPGNLALGATSGAVKPKKAARYMQVARDLTNTCFQMYERMPTGLAPEEVFFHPLSDMVPAAAHWNWLRPETVESMFYLWRLTGDEQYRDWAWQIFEAFQKHCRAETGYAGLQDVNHVPPVKDNAMQSFWLAETLKYLWLIGAPTNVLALDQWVFNTEAHPLRLGQHIM</sequence>
<keyword evidence="5 8" id="KW-1015">Disulfide bond</keyword>
<dbReference type="InterPro" id="IPR036026">
    <property type="entry name" value="Seven-hairpin_glycosidases"/>
</dbReference>
<dbReference type="Gene3D" id="1.50.10.10">
    <property type="match status" value="1"/>
</dbReference>
<keyword evidence="7" id="KW-0479">Metal-binding</keyword>
<accession>A0AAW1PYP6</accession>
<dbReference type="AlphaFoldDB" id="A0AAW1PYP6"/>
<dbReference type="InterPro" id="IPR012341">
    <property type="entry name" value="6hp_glycosidase-like_sf"/>
</dbReference>
<feature type="active site" description="Proton donor" evidence="6">
    <location>
        <position position="420"/>
    </location>
</feature>
<name>A0AAW1PYP6_9CHLO</name>
<comment type="similarity">
    <text evidence="3 9">Belongs to the glycosyl hydrolase 47 family.</text>
</comment>
<evidence type="ECO:0000313" key="11">
    <source>
        <dbReference type="EMBL" id="KAK9814704.1"/>
    </source>
</evidence>
<proteinExistence type="inferred from homology"/>
<keyword evidence="7" id="KW-0106">Calcium</keyword>
<feature type="chain" id="PRO_5043766270" description="alpha-1,2-Mannosidase" evidence="10">
    <location>
        <begin position="27"/>
        <end position="541"/>
    </location>
</feature>
<reference evidence="11 12" key="1">
    <citation type="journal article" date="2024" name="Nat. Commun.">
        <title>Phylogenomics reveals the evolutionary origins of lichenization in chlorophyte algae.</title>
        <authorList>
            <person name="Puginier C."/>
            <person name="Libourel C."/>
            <person name="Otte J."/>
            <person name="Skaloud P."/>
            <person name="Haon M."/>
            <person name="Grisel S."/>
            <person name="Petersen M."/>
            <person name="Berrin J.G."/>
            <person name="Delaux P.M."/>
            <person name="Dal Grande F."/>
            <person name="Keller J."/>
        </authorList>
    </citation>
    <scope>NUCLEOTIDE SEQUENCE [LARGE SCALE GENOMIC DNA]</scope>
    <source>
        <strain evidence="11 12">SAG 2043</strain>
    </source>
</reference>
<evidence type="ECO:0000256" key="1">
    <source>
        <dbReference type="ARBA" id="ARBA00001913"/>
    </source>
</evidence>
<protein>
    <recommendedName>
        <fullName evidence="9">alpha-1,2-Mannosidase</fullName>
        <ecNumber evidence="9">3.2.1.-</ecNumber>
    </recommendedName>
</protein>
<dbReference type="SUPFAM" id="SSF48225">
    <property type="entry name" value="Seven-hairpin glycosidases"/>
    <property type="match status" value="1"/>
</dbReference>
<dbReference type="EMBL" id="JALJOR010000007">
    <property type="protein sequence ID" value="KAK9814704.1"/>
    <property type="molecule type" value="Genomic_DNA"/>
</dbReference>
<keyword evidence="10" id="KW-0732">Signal</keyword>
<evidence type="ECO:0000256" key="10">
    <source>
        <dbReference type="SAM" id="SignalP"/>
    </source>
</evidence>
<evidence type="ECO:0000256" key="6">
    <source>
        <dbReference type="PIRSR" id="PIRSR601382-1"/>
    </source>
</evidence>
<feature type="active site" evidence="6">
    <location>
        <position position="308"/>
    </location>
</feature>
<gene>
    <name evidence="11" type="ORF">WJX72_010173</name>
</gene>